<evidence type="ECO:0000256" key="4">
    <source>
        <dbReference type="ARBA" id="ARBA00049534"/>
    </source>
</evidence>
<evidence type="ECO:0000313" key="7">
    <source>
        <dbReference type="Proteomes" id="UP000240424"/>
    </source>
</evidence>
<feature type="binding site" evidence="5">
    <location>
        <position position="196"/>
    </location>
    <ligand>
        <name>substrate</name>
    </ligand>
</feature>
<accession>A0A2U3PD41</accession>
<sequence length="318" mass="33284">MATNPLDTAAIESAVAQAYSKNRNNSRGRTATYIPALAAVDPDLFAVCAMTPDGHTAAIGDVDHEFPIESISKVFTLALVIEERGHRAVRAKLGANPTGAAFDSVVALELHHDKPTSPLVNAGAMATTSFVQACDAGDRWRKILDFQSALAGRPLSISEEINASEQETNSHNKAIAWLLYSAGSLFCDPMEACAVYTQQCSTMLNTADLTTMGATLAAGGINPHTGARVMAASNVRYVLAEMVMEGMYTESGDWAYAVGVPAKSGVGGGVLAVVPGRLAVAAFSPKLNSAGNSVRGWLAVADVVNRLKLGLFDTPGEE</sequence>
<dbReference type="OrthoDB" id="9788822at2"/>
<gene>
    <name evidence="5" type="primary">glsA</name>
    <name evidence="6" type="ORF">MNAB215_3869</name>
</gene>
<feature type="binding site" evidence="5">
    <location>
        <position position="70"/>
    </location>
    <ligand>
        <name>substrate</name>
    </ligand>
</feature>
<keyword evidence="7" id="KW-1185">Reference proteome</keyword>
<feature type="binding site" evidence="5">
    <location>
        <position position="165"/>
    </location>
    <ligand>
        <name>substrate</name>
    </ligand>
</feature>
<dbReference type="Pfam" id="PF04960">
    <property type="entry name" value="Glutaminase"/>
    <property type="match status" value="1"/>
</dbReference>
<evidence type="ECO:0000256" key="5">
    <source>
        <dbReference type="HAMAP-Rule" id="MF_00313"/>
    </source>
</evidence>
<feature type="binding site" evidence="5">
    <location>
        <position position="172"/>
    </location>
    <ligand>
        <name>substrate</name>
    </ligand>
</feature>
<organism evidence="6 7">
    <name type="scientific">Mycobacterium numidiamassiliense</name>
    <dbReference type="NCBI Taxonomy" id="1841861"/>
    <lineage>
        <taxon>Bacteria</taxon>
        <taxon>Bacillati</taxon>
        <taxon>Actinomycetota</taxon>
        <taxon>Actinomycetes</taxon>
        <taxon>Mycobacteriales</taxon>
        <taxon>Mycobacteriaceae</taxon>
        <taxon>Mycobacterium</taxon>
    </lineage>
</organism>
<dbReference type="AlphaFoldDB" id="A0A2U3PD41"/>
<comment type="subunit">
    <text evidence="5">Homotetramer.</text>
</comment>
<dbReference type="NCBIfam" id="TIGR03814">
    <property type="entry name" value="Gln_ase"/>
    <property type="match status" value="1"/>
</dbReference>
<reference evidence="6 7" key="1">
    <citation type="submission" date="2017-01" db="EMBL/GenBank/DDBJ databases">
        <authorList>
            <consortium name="Urmite Genomes"/>
        </authorList>
    </citation>
    <scope>NUCLEOTIDE SEQUENCE [LARGE SCALE GENOMIC DNA]</scope>
    <source>
        <strain evidence="6 7">AB215</strain>
    </source>
</reference>
<evidence type="ECO:0000256" key="3">
    <source>
        <dbReference type="ARBA" id="ARBA00022801"/>
    </source>
</evidence>
<feature type="binding site" evidence="5">
    <location>
        <position position="248"/>
    </location>
    <ligand>
        <name>substrate</name>
    </ligand>
</feature>
<dbReference type="SUPFAM" id="SSF56601">
    <property type="entry name" value="beta-lactamase/transpeptidase-like"/>
    <property type="match status" value="1"/>
</dbReference>
<feature type="binding site" evidence="5">
    <location>
        <position position="121"/>
    </location>
    <ligand>
        <name>substrate</name>
    </ligand>
</feature>
<dbReference type="Proteomes" id="UP000240424">
    <property type="component" value="Unassembled WGS sequence"/>
</dbReference>
<protein>
    <recommendedName>
        <fullName evidence="2 5">Glutaminase</fullName>
        <ecNumber evidence="2 5">3.5.1.2</ecNumber>
    </recommendedName>
</protein>
<comment type="catalytic activity">
    <reaction evidence="4 5">
        <text>L-glutamine + H2O = L-glutamate + NH4(+)</text>
        <dbReference type="Rhea" id="RHEA:15889"/>
        <dbReference type="ChEBI" id="CHEBI:15377"/>
        <dbReference type="ChEBI" id="CHEBI:28938"/>
        <dbReference type="ChEBI" id="CHEBI:29985"/>
        <dbReference type="ChEBI" id="CHEBI:58359"/>
        <dbReference type="EC" id="3.5.1.2"/>
    </reaction>
</comment>
<dbReference type="GO" id="GO:0004359">
    <property type="term" value="F:glutaminase activity"/>
    <property type="evidence" value="ECO:0007669"/>
    <property type="project" value="UniProtKB-UniRule"/>
</dbReference>
<dbReference type="RefSeq" id="WP_077080230.1">
    <property type="nucleotide sequence ID" value="NZ_FUEZ01000004.1"/>
</dbReference>
<evidence type="ECO:0000256" key="1">
    <source>
        <dbReference type="ARBA" id="ARBA00011076"/>
    </source>
</evidence>
<dbReference type="NCBIfam" id="NF009020">
    <property type="entry name" value="PRK12356.1"/>
    <property type="match status" value="1"/>
</dbReference>
<dbReference type="STRING" id="1841861.GCA_900157365_02189"/>
<comment type="similarity">
    <text evidence="1 5">Belongs to the glutaminase family.</text>
</comment>
<evidence type="ECO:0000256" key="2">
    <source>
        <dbReference type="ARBA" id="ARBA00012918"/>
    </source>
</evidence>
<proteinExistence type="inferred from homology"/>
<dbReference type="InterPro" id="IPR015868">
    <property type="entry name" value="Glutaminase"/>
</dbReference>
<dbReference type="HAMAP" id="MF_00313">
    <property type="entry name" value="Glutaminase"/>
    <property type="match status" value="1"/>
</dbReference>
<dbReference type="PANTHER" id="PTHR12544">
    <property type="entry name" value="GLUTAMINASE"/>
    <property type="match status" value="1"/>
</dbReference>
<evidence type="ECO:0000313" key="6">
    <source>
        <dbReference type="EMBL" id="SPM41659.1"/>
    </source>
</evidence>
<dbReference type="EC" id="3.5.1.2" evidence="2 5"/>
<dbReference type="InterPro" id="IPR012338">
    <property type="entry name" value="Beta-lactam/transpept-like"/>
</dbReference>
<keyword evidence="5" id="KW-0007">Acetylation</keyword>
<dbReference type="GO" id="GO:0006543">
    <property type="term" value="P:L-glutamine catabolic process"/>
    <property type="evidence" value="ECO:0007669"/>
    <property type="project" value="TreeGrafter"/>
</dbReference>
<dbReference type="PANTHER" id="PTHR12544:SF48">
    <property type="entry name" value="GLUTAMINASE 1"/>
    <property type="match status" value="1"/>
</dbReference>
<dbReference type="EMBL" id="FUEZ01000004">
    <property type="protein sequence ID" value="SPM41659.1"/>
    <property type="molecule type" value="Genomic_DNA"/>
</dbReference>
<name>A0A2U3PD41_9MYCO</name>
<keyword evidence="3 5" id="KW-0378">Hydrolase</keyword>
<feature type="binding site" evidence="5">
    <location>
        <position position="266"/>
    </location>
    <ligand>
        <name>substrate</name>
    </ligand>
</feature>
<dbReference type="GO" id="GO:0006537">
    <property type="term" value="P:glutamate biosynthetic process"/>
    <property type="evidence" value="ECO:0007669"/>
    <property type="project" value="TreeGrafter"/>
</dbReference>
<dbReference type="Gene3D" id="3.40.710.10">
    <property type="entry name" value="DD-peptidase/beta-lactamase superfamily"/>
    <property type="match status" value="1"/>
</dbReference>